<keyword evidence="2" id="KW-1185">Reference proteome</keyword>
<proteinExistence type="predicted"/>
<dbReference type="Proteomes" id="UP001057452">
    <property type="component" value="Chromosome 16"/>
</dbReference>
<organism evidence="1 2">
    <name type="scientific">Chaenocephalus aceratus</name>
    <name type="common">Blackfin icefish</name>
    <name type="synonym">Chaenichthys aceratus</name>
    <dbReference type="NCBI Taxonomy" id="36190"/>
    <lineage>
        <taxon>Eukaryota</taxon>
        <taxon>Metazoa</taxon>
        <taxon>Chordata</taxon>
        <taxon>Craniata</taxon>
        <taxon>Vertebrata</taxon>
        <taxon>Euteleostomi</taxon>
        <taxon>Actinopterygii</taxon>
        <taxon>Neopterygii</taxon>
        <taxon>Teleostei</taxon>
        <taxon>Neoteleostei</taxon>
        <taxon>Acanthomorphata</taxon>
        <taxon>Eupercaria</taxon>
        <taxon>Perciformes</taxon>
        <taxon>Notothenioidei</taxon>
        <taxon>Channichthyidae</taxon>
        <taxon>Chaenocephalus</taxon>
    </lineage>
</organism>
<evidence type="ECO:0000313" key="1">
    <source>
        <dbReference type="EMBL" id="KAI4811015.1"/>
    </source>
</evidence>
<sequence length="551" mass="63686">MKTLVLLLLHASLQLQCDKKQITAPLGSDFLLSCSYDNQLFSNKYWCRGESRRTCEVLGDSEGKTRSTRVHIVDARRRGLFVRVLDLQKGDSGVYWVGIDRPYADIMTSVSVVVTEVPVSKPRLQPLVSPMEGSTCRGGPVTVRCVCSRGTAVRYSWFRHTHPEDEELQNSADLQLTCDSPQDAELYCSVRNEVSSERSESLRVNILPPADSHCRYVVHLQGQRVYDCAVSTTAQTTPPTSCHTTGEIQPDTANQLIIATETHLLLRVFTGVPLWYTVLRWGSFASLSRSRLKSATSEQTLSNSLRSAAGLQTLVQDEQKNSSGMEEITEEADYVNVPEGPADKKATRPEDTKKKLHPKAPWIQRHPLQRKTDWFKRRIYWFKRRINWFKRRINWFKRRINWFKRRINWFKRRINWFKRRIYWFREGSTAEQILPDCPSGWQSHNSTCYQLSSSENTWQHAKEDCESKGSHLVVLYDRAEEKVVRGFGGDAKLWMGLSGHKLEGRAQRMLRVTLLCIVDYHTSSLKNWFLVSCEEQHKWMCEMKRASICRI</sequence>
<reference evidence="1" key="1">
    <citation type="submission" date="2022-05" db="EMBL/GenBank/DDBJ databases">
        <title>Chromosome-level genome of Chaenocephalus aceratus.</title>
        <authorList>
            <person name="Park H."/>
        </authorList>
    </citation>
    <scope>NUCLEOTIDE SEQUENCE</scope>
    <source>
        <strain evidence="1">KU_202001</strain>
    </source>
</reference>
<name>A0ACB9WCB8_CHAAC</name>
<protein>
    <submittedName>
        <fullName evidence="1">Uncharacterized protein</fullName>
    </submittedName>
</protein>
<accession>A0ACB9WCB8</accession>
<comment type="caution">
    <text evidence="1">The sequence shown here is derived from an EMBL/GenBank/DDBJ whole genome shotgun (WGS) entry which is preliminary data.</text>
</comment>
<gene>
    <name evidence="1" type="ORF">KUCAC02_013942</name>
</gene>
<evidence type="ECO:0000313" key="2">
    <source>
        <dbReference type="Proteomes" id="UP001057452"/>
    </source>
</evidence>
<dbReference type="EMBL" id="CM043800">
    <property type="protein sequence ID" value="KAI4811015.1"/>
    <property type="molecule type" value="Genomic_DNA"/>
</dbReference>